<keyword evidence="1" id="KW-0812">Transmembrane</keyword>
<accession>A0A100JQZ9</accession>
<organism evidence="2 3">
    <name type="scientific">Streptomyces scabiei</name>
    <dbReference type="NCBI Taxonomy" id="1930"/>
    <lineage>
        <taxon>Bacteria</taxon>
        <taxon>Bacillati</taxon>
        <taxon>Actinomycetota</taxon>
        <taxon>Actinomycetes</taxon>
        <taxon>Kitasatosporales</taxon>
        <taxon>Streptomycetaceae</taxon>
        <taxon>Streptomyces</taxon>
    </lineage>
</organism>
<dbReference type="RefSeq" id="WP_059081627.1">
    <property type="nucleotide sequence ID" value="NZ_BCMM01000021.1"/>
</dbReference>
<gene>
    <name evidence="2" type="ORF">SsS58_04474</name>
</gene>
<evidence type="ECO:0000256" key="1">
    <source>
        <dbReference type="SAM" id="Phobius"/>
    </source>
</evidence>
<feature type="transmembrane region" description="Helical" evidence="1">
    <location>
        <begin position="30"/>
        <end position="46"/>
    </location>
</feature>
<name>A0A100JQZ9_STRSC</name>
<sequence length="127" mass="13671">MTTRLYAHASAAAALLLTAAACHPDLHPRWVALTTLLTAVLFAWLARRMYAQARREQAVGQRLELLADEVSFVLPPPCCSFWLHSDGEVHAPGCTPPASPPAPPLTVDEWAAFTQITSAFHRAGGAT</sequence>
<reference evidence="3" key="3">
    <citation type="submission" date="2016-02" db="EMBL/GenBank/DDBJ databases">
        <title>Draft genome of pathogenic Streptomyces sp. in Japan.</title>
        <authorList>
            <person name="Tomihama T."/>
            <person name="Ikenaga M."/>
            <person name="Sakai M."/>
            <person name="Okubo T."/>
            <person name="Ikeda S."/>
        </authorList>
    </citation>
    <scope>NUCLEOTIDE SEQUENCE [LARGE SCALE GENOMIC DNA]</scope>
    <source>
        <strain evidence="3">S58</strain>
    </source>
</reference>
<dbReference type="Proteomes" id="UP000067448">
    <property type="component" value="Unassembled WGS sequence"/>
</dbReference>
<dbReference type="PROSITE" id="PS51257">
    <property type="entry name" value="PROKAR_LIPOPROTEIN"/>
    <property type="match status" value="1"/>
</dbReference>
<reference evidence="3" key="1">
    <citation type="submission" date="2015-11" db="EMBL/GenBank/DDBJ databases">
        <authorList>
            <consortium name="Cross-ministerial Strategic Innovation Promotion Program (SIP) consortium"/>
            <person name="Tomihama T."/>
            <person name="Ikenaga M."/>
            <person name="Sakai M."/>
            <person name="Okubo T."/>
            <person name="Ikeda S."/>
        </authorList>
    </citation>
    <scope>NUCLEOTIDE SEQUENCE [LARGE SCALE GENOMIC DNA]</scope>
    <source>
        <strain evidence="3">S58</strain>
    </source>
</reference>
<comment type="caution">
    <text evidence="2">The sequence shown here is derived from an EMBL/GenBank/DDBJ whole genome shotgun (WGS) entry which is preliminary data.</text>
</comment>
<evidence type="ECO:0000313" key="3">
    <source>
        <dbReference type="Proteomes" id="UP000067448"/>
    </source>
</evidence>
<protein>
    <submittedName>
        <fullName evidence="2">Uncharacterized protein</fullName>
    </submittedName>
</protein>
<keyword evidence="1" id="KW-1133">Transmembrane helix</keyword>
<proteinExistence type="predicted"/>
<dbReference type="AlphaFoldDB" id="A0A100JQZ9"/>
<evidence type="ECO:0000313" key="2">
    <source>
        <dbReference type="EMBL" id="GAQ64084.1"/>
    </source>
</evidence>
<keyword evidence="1" id="KW-0472">Membrane</keyword>
<dbReference type="EMBL" id="BCMM01000021">
    <property type="protein sequence ID" value="GAQ64084.1"/>
    <property type="molecule type" value="Genomic_DNA"/>
</dbReference>
<dbReference type="OrthoDB" id="4330282at2"/>
<reference evidence="2 3" key="2">
    <citation type="journal article" date="2016" name="Genome Announc.">
        <title>Draft Genome Sequences of Streptomyces scabiei S58, Streptomyces turgidiscabies T45, and Streptomyces acidiscabies a10, the Pathogens of Potato Common Scab, Isolated in Japan.</title>
        <authorList>
            <person name="Tomihama T."/>
            <person name="Nishi Y."/>
            <person name="Sakai M."/>
            <person name="Ikenaga M."/>
            <person name="Okubo T."/>
            <person name="Ikeda S."/>
        </authorList>
    </citation>
    <scope>NUCLEOTIDE SEQUENCE [LARGE SCALE GENOMIC DNA]</scope>
    <source>
        <strain evidence="2 3">S58</strain>
    </source>
</reference>